<sequence length="430" mass="49204">MYCLISLLLVMQFFVVSAKVTSSPPVLIWGTDTPKATSIFRPLKSGQFQKIIQNLKKDNMIVVYLASELAAKDINCDVCFPYLSKIQPMNYYSQVEEPLMAVERVSKSSGEIIWHYPALNEIRKLELEMELPCKKGQIHAFSFNNRNLLAHDAAMAVATYQFSDCPVVHVYTAYTEEDRAFQRRKIHKTRPAPHLMDPLKNLDASTNASDYEYGQMPQRFSYSLVDNMTVLRHDMLILSFRNILLAKREIPGLLHPFNRTDVVLPNGREEVQVAFLNGRDVHGGIIVGMDTNISPLLLEFIPSQGNWFLTRMILSNSSHYLRDYVFFGYEFSLCCTDITGFASDTERLTFFDFHLDILWRDTDNGMDLNYEVKPCWSCSELMTPTLTQTLFVVLIIVILLWIGLAMILSIGQNKILQNANDPDLHIKTDT</sequence>
<dbReference type="PANTHER" id="PTHR12471">
    <property type="entry name" value="VACUOLAR ATP SYNTHASE SUBUNIT S1"/>
    <property type="match status" value="1"/>
</dbReference>
<accession>A0AB39ZHY9</accession>
<keyword evidence="3" id="KW-1185">Reference proteome</keyword>
<proteinExistence type="predicted"/>
<dbReference type="GeneID" id="108014286"/>
<dbReference type="PANTHER" id="PTHR12471:SF7">
    <property type="entry name" value="V-TYPE PROTON ATPASE SUBUNIT S1"/>
    <property type="match status" value="1"/>
</dbReference>
<evidence type="ECO:0000313" key="4">
    <source>
        <dbReference type="RefSeq" id="XP_016935822.3"/>
    </source>
</evidence>
<evidence type="ECO:0000256" key="2">
    <source>
        <dbReference type="SAM" id="SignalP"/>
    </source>
</evidence>
<dbReference type="GO" id="GO:0030641">
    <property type="term" value="P:regulation of cellular pH"/>
    <property type="evidence" value="ECO:0007669"/>
    <property type="project" value="TreeGrafter"/>
</dbReference>
<evidence type="ECO:0000256" key="1">
    <source>
        <dbReference type="SAM" id="Phobius"/>
    </source>
</evidence>
<gene>
    <name evidence="4" type="primary">LOC108014286</name>
</gene>
<evidence type="ECO:0000313" key="3">
    <source>
        <dbReference type="Proteomes" id="UP001652628"/>
    </source>
</evidence>
<keyword evidence="2" id="KW-0732">Signal</keyword>
<reference evidence="4" key="1">
    <citation type="submission" date="2025-08" db="UniProtKB">
        <authorList>
            <consortium name="RefSeq"/>
        </authorList>
    </citation>
    <scope>IDENTIFICATION</scope>
</reference>
<dbReference type="GO" id="GO:0001671">
    <property type="term" value="F:ATPase activator activity"/>
    <property type="evidence" value="ECO:0007669"/>
    <property type="project" value="TreeGrafter"/>
</dbReference>
<organism evidence="3 4">
    <name type="scientific">Drosophila suzukii</name>
    <name type="common">Spotted-wing drosophila fruit fly</name>
    <dbReference type="NCBI Taxonomy" id="28584"/>
    <lineage>
        <taxon>Eukaryota</taxon>
        <taxon>Metazoa</taxon>
        <taxon>Ecdysozoa</taxon>
        <taxon>Arthropoda</taxon>
        <taxon>Hexapoda</taxon>
        <taxon>Insecta</taxon>
        <taxon>Pterygota</taxon>
        <taxon>Neoptera</taxon>
        <taxon>Endopterygota</taxon>
        <taxon>Diptera</taxon>
        <taxon>Brachycera</taxon>
        <taxon>Muscomorpha</taxon>
        <taxon>Ephydroidea</taxon>
        <taxon>Drosophilidae</taxon>
        <taxon>Drosophila</taxon>
        <taxon>Sophophora</taxon>
    </lineage>
</organism>
<dbReference type="RefSeq" id="XP_016935822.3">
    <property type="nucleotide sequence ID" value="XM_017080333.4"/>
</dbReference>
<dbReference type="Proteomes" id="UP001652628">
    <property type="component" value="Chromosome 2L"/>
</dbReference>
<feature type="signal peptide" evidence="2">
    <location>
        <begin position="1"/>
        <end position="18"/>
    </location>
</feature>
<name>A0AB39ZHY9_DROSZ</name>
<keyword evidence="1" id="KW-0472">Membrane</keyword>
<protein>
    <submittedName>
        <fullName evidence="4">V-type proton ATPase subunit S1</fullName>
    </submittedName>
</protein>
<dbReference type="AlphaFoldDB" id="A0AB39ZHY9"/>
<keyword evidence="1" id="KW-0812">Transmembrane</keyword>
<feature type="transmembrane region" description="Helical" evidence="1">
    <location>
        <begin position="390"/>
        <end position="410"/>
    </location>
</feature>
<keyword evidence="1" id="KW-1133">Transmembrane helix</keyword>
<dbReference type="GO" id="GO:0033176">
    <property type="term" value="C:proton-transporting V-type ATPase complex"/>
    <property type="evidence" value="ECO:0007669"/>
    <property type="project" value="TreeGrafter"/>
</dbReference>
<feature type="chain" id="PRO_5046259348" evidence="2">
    <location>
        <begin position="19"/>
        <end position="430"/>
    </location>
</feature>
<dbReference type="InterPro" id="IPR008388">
    <property type="entry name" value="Ac45_acc_su"/>
</dbReference>